<accession>A0A510DTK7</accession>
<sequence length="56" mass="6604">MKWKLRKCPVDEIYTMKEICPKCGGSTFVPHPPRFSPVDKYVKYRLESKLGRKLDC</sequence>
<dbReference type="PANTHER" id="PTHR13305:SF0">
    <property type="entry name" value="H_ACA RIBONUCLEOPROTEIN COMPLEX SUBUNIT 3"/>
    <property type="match status" value="1"/>
</dbReference>
<dbReference type="GeneID" id="41717222"/>
<keyword evidence="4 7" id="KW-0690">Ribosome biogenesis</keyword>
<keyword evidence="10" id="KW-1185">Reference proteome</keyword>
<dbReference type="NCBIfam" id="NF009623">
    <property type="entry name" value="PRK13130.1"/>
    <property type="match status" value="1"/>
</dbReference>
<organism evidence="9 11">
    <name type="scientific">Sulfuracidifex tepidarius</name>
    <dbReference type="NCBI Taxonomy" id="1294262"/>
    <lineage>
        <taxon>Archaea</taxon>
        <taxon>Thermoproteota</taxon>
        <taxon>Thermoprotei</taxon>
        <taxon>Sulfolobales</taxon>
        <taxon>Sulfolobaceae</taxon>
        <taxon>Sulfuracidifex</taxon>
    </lineage>
</organism>
<evidence type="ECO:0000256" key="1">
    <source>
        <dbReference type="ARBA" id="ARBA00002325"/>
    </source>
</evidence>
<evidence type="ECO:0000256" key="4">
    <source>
        <dbReference type="ARBA" id="ARBA00022517"/>
    </source>
</evidence>
<dbReference type="RefSeq" id="WP_084739723.1">
    <property type="nucleotide sequence ID" value="NZ_AP018929.1"/>
</dbReference>
<dbReference type="OrthoDB" id="7259at2157"/>
<dbReference type="Proteomes" id="UP000322983">
    <property type="component" value="Chromosome"/>
</dbReference>
<evidence type="ECO:0000256" key="5">
    <source>
        <dbReference type="ARBA" id="ARBA00022552"/>
    </source>
</evidence>
<gene>
    <name evidence="7" type="primary">nop10</name>
    <name evidence="8" type="ORF">IC006_0853</name>
    <name evidence="9" type="ORF">IC007_0820</name>
</gene>
<dbReference type="GO" id="GO:0006364">
    <property type="term" value="P:rRNA processing"/>
    <property type="evidence" value="ECO:0007669"/>
    <property type="project" value="UniProtKB-UniRule"/>
</dbReference>
<dbReference type="EMBL" id="AP018930">
    <property type="protein sequence ID" value="BBG26313.1"/>
    <property type="molecule type" value="Genomic_DNA"/>
</dbReference>
<reference evidence="9 10" key="2">
    <citation type="journal article" date="2020" name="Int. J. Syst. Evol. Microbiol.">
        <title>Sulfuracidifex tepidarius gen. nov., sp. nov. and transfer of Sulfolobus metallicus Huber and Stetter 1992 to the genus Sulfuracidifex as Sulfuracidifex metallicus comb. nov.</title>
        <authorList>
            <person name="Itoh T."/>
            <person name="Miura T."/>
            <person name="Sakai H.D."/>
            <person name="Kato S."/>
            <person name="Ohkuma M."/>
            <person name="Takashina T."/>
        </authorList>
    </citation>
    <scope>NUCLEOTIDE SEQUENCE</scope>
    <source>
        <strain evidence="8 10">IC-006</strain>
        <strain evidence="9">IC-007</strain>
    </source>
</reference>
<dbReference type="AlphaFoldDB" id="A0A510E1F0"/>
<dbReference type="SUPFAM" id="SSF144210">
    <property type="entry name" value="Nop10-like SnoRNP"/>
    <property type="match status" value="1"/>
</dbReference>
<evidence type="ECO:0000313" key="11">
    <source>
        <dbReference type="Proteomes" id="UP000325030"/>
    </source>
</evidence>
<dbReference type="PANTHER" id="PTHR13305">
    <property type="entry name" value="RIBOSOME BIOGENESIS PROTEIN NOP10"/>
    <property type="match status" value="1"/>
</dbReference>
<dbReference type="EMBL" id="AP018929">
    <property type="protein sequence ID" value="BBG23566.1"/>
    <property type="molecule type" value="Genomic_DNA"/>
</dbReference>
<evidence type="ECO:0000256" key="2">
    <source>
        <dbReference type="ARBA" id="ARBA00009462"/>
    </source>
</evidence>
<dbReference type="GO" id="GO:0030515">
    <property type="term" value="F:snoRNA binding"/>
    <property type="evidence" value="ECO:0007669"/>
    <property type="project" value="InterPro"/>
</dbReference>
<comment type="function">
    <text evidence="1 7">Involved in ribosome biogenesis; more specifically in 18S rRNA pseudouridylation and in cleavage of pre-rRNA.</text>
</comment>
<accession>A0A510E1F0</accession>
<dbReference type="GO" id="GO:0001522">
    <property type="term" value="P:pseudouridine synthesis"/>
    <property type="evidence" value="ECO:0007669"/>
    <property type="project" value="InterPro"/>
</dbReference>
<keyword evidence="5 7" id="KW-0698">rRNA processing</keyword>
<dbReference type="Gene3D" id="2.20.28.40">
    <property type="entry name" value="H/ACA ribonucleoprotein complex, subunit Nop10"/>
    <property type="match status" value="1"/>
</dbReference>
<dbReference type="Proteomes" id="UP000325030">
    <property type="component" value="Chromosome"/>
</dbReference>
<evidence type="ECO:0000313" key="8">
    <source>
        <dbReference type="EMBL" id="BBG23566.1"/>
    </source>
</evidence>
<evidence type="ECO:0000256" key="7">
    <source>
        <dbReference type="HAMAP-Rule" id="MF_00803"/>
    </source>
</evidence>
<dbReference type="InterPro" id="IPR023532">
    <property type="entry name" value="Nop10_arc-typ"/>
</dbReference>
<evidence type="ECO:0000256" key="3">
    <source>
        <dbReference type="ARBA" id="ARBA00018821"/>
    </source>
</evidence>
<proteinExistence type="inferred from homology"/>
<evidence type="ECO:0000313" key="10">
    <source>
        <dbReference type="Proteomes" id="UP000322983"/>
    </source>
</evidence>
<dbReference type="InterPro" id="IPR036756">
    <property type="entry name" value="H/ACA_rnp_Nop10_sf"/>
</dbReference>
<keyword evidence="6 7" id="KW-0687">Ribonucleoprotein</keyword>
<dbReference type="GO" id="GO:1990904">
    <property type="term" value="C:ribonucleoprotein complex"/>
    <property type="evidence" value="ECO:0007669"/>
    <property type="project" value="UniProtKB-KW"/>
</dbReference>
<protein>
    <recommendedName>
        <fullName evidence="3 7">Ribosome biogenesis protein Nop10</fullName>
    </recommendedName>
</protein>
<comment type="similarity">
    <text evidence="2 7">Belongs to the NOP10 family.</text>
</comment>
<evidence type="ECO:0000313" key="9">
    <source>
        <dbReference type="EMBL" id="BBG26313.1"/>
    </source>
</evidence>
<dbReference type="KEGG" id="step:IC006_0853"/>
<dbReference type="HAMAP" id="MF_00803">
    <property type="entry name" value="Nop10"/>
    <property type="match status" value="1"/>
</dbReference>
<reference evidence="11" key="1">
    <citation type="submission" date="2018-09" db="EMBL/GenBank/DDBJ databases">
        <title>Complete Genome Sequencing of Sulfolobus sp. JCM 16834.</title>
        <authorList>
            <person name="Kato S."/>
            <person name="Itoh T."/>
            <person name="Ohkuma M."/>
        </authorList>
    </citation>
    <scope>NUCLEOTIDE SEQUENCE [LARGE SCALE GENOMIC DNA]</scope>
    <source>
        <strain evidence="11">IC-007</strain>
    </source>
</reference>
<dbReference type="InterPro" id="IPR007264">
    <property type="entry name" value="H/ACA_rnp_Nop10"/>
</dbReference>
<dbReference type="Pfam" id="PF04135">
    <property type="entry name" value="Nop10p"/>
    <property type="match status" value="1"/>
</dbReference>
<name>A0A510E1F0_9CREN</name>
<evidence type="ECO:0000256" key="6">
    <source>
        <dbReference type="ARBA" id="ARBA00023274"/>
    </source>
</evidence>